<dbReference type="PROSITE" id="PS00737">
    <property type="entry name" value="THIOLASE_2"/>
    <property type="match status" value="1"/>
</dbReference>
<evidence type="ECO:0000256" key="2">
    <source>
        <dbReference type="ARBA" id="ARBA00022448"/>
    </source>
</evidence>
<dbReference type="SUPFAM" id="SSF53901">
    <property type="entry name" value="Thiolase-like"/>
    <property type="match status" value="2"/>
</dbReference>
<evidence type="ECO:0000256" key="5">
    <source>
        <dbReference type="ARBA" id="ARBA00023121"/>
    </source>
</evidence>
<protein>
    <recommendedName>
        <fullName evidence="1">propanoyl-CoA C-acyltransferase</fullName>
        <ecNumber evidence="1">2.3.1.176</ecNumber>
    </recommendedName>
    <alternativeName>
        <fullName evidence="6">Propanoyl-CoA C-acyltransferase</fullName>
    </alternativeName>
</protein>
<dbReference type="Gene3D" id="3.40.47.10">
    <property type="match status" value="1"/>
</dbReference>
<dbReference type="Pfam" id="PF22691">
    <property type="entry name" value="Thiolase_C_1"/>
    <property type="match status" value="1"/>
</dbReference>
<evidence type="ECO:0000259" key="8">
    <source>
        <dbReference type="Pfam" id="PF22691"/>
    </source>
</evidence>
<dbReference type="PANTHER" id="PTHR42870">
    <property type="entry name" value="ACETYL-COA C-ACETYLTRANSFERASE"/>
    <property type="match status" value="1"/>
</dbReference>
<dbReference type="PIRSF" id="PIRSF000429">
    <property type="entry name" value="Ac-CoA_Ac_transf"/>
    <property type="match status" value="1"/>
</dbReference>
<name>A0A1Y5TSB8_9PROT</name>
<evidence type="ECO:0000256" key="3">
    <source>
        <dbReference type="ARBA" id="ARBA00022679"/>
    </source>
</evidence>
<evidence type="ECO:0000256" key="1">
    <source>
        <dbReference type="ARBA" id="ARBA00012352"/>
    </source>
</evidence>
<keyword evidence="5" id="KW-0446">Lipid-binding</keyword>
<dbReference type="RefSeq" id="WP_085884694.1">
    <property type="nucleotide sequence ID" value="NZ_FWFR01000003.1"/>
</dbReference>
<keyword evidence="3 9" id="KW-0808">Transferase</keyword>
<feature type="domain" description="Thiolase C-terminal" evidence="8">
    <location>
        <begin position="250"/>
        <end position="370"/>
    </location>
</feature>
<keyword evidence="10" id="KW-1185">Reference proteome</keyword>
<evidence type="ECO:0000256" key="4">
    <source>
        <dbReference type="ARBA" id="ARBA00023055"/>
    </source>
</evidence>
<dbReference type="InterPro" id="IPR020613">
    <property type="entry name" value="Thiolase_CS"/>
</dbReference>
<evidence type="ECO:0000313" key="10">
    <source>
        <dbReference type="Proteomes" id="UP000193200"/>
    </source>
</evidence>
<gene>
    <name evidence="9" type="primary">pcaF_3</name>
    <name evidence="9" type="ORF">OCH7691_03342</name>
</gene>
<feature type="domain" description="Thiolase N-terminal" evidence="7">
    <location>
        <begin position="6"/>
        <end position="213"/>
    </location>
</feature>
<keyword evidence="9" id="KW-0012">Acyltransferase</keyword>
<dbReference type="PANTHER" id="PTHR42870:SF1">
    <property type="entry name" value="NON-SPECIFIC LIPID-TRANSFER PROTEIN-LIKE 2"/>
    <property type="match status" value="1"/>
</dbReference>
<dbReference type="EMBL" id="FWFR01000003">
    <property type="protein sequence ID" value="SLN71073.1"/>
    <property type="molecule type" value="Genomic_DNA"/>
</dbReference>
<dbReference type="AlphaFoldDB" id="A0A1Y5TSB8"/>
<reference evidence="9 10" key="1">
    <citation type="submission" date="2017-03" db="EMBL/GenBank/DDBJ databases">
        <authorList>
            <person name="Afonso C.L."/>
            <person name="Miller P.J."/>
            <person name="Scott M.A."/>
            <person name="Spackman E."/>
            <person name="Goraichik I."/>
            <person name="Dimitrov K.M."/>
            <person name="Suarez D.L."/>
            <person name="Swayne D.E."/>
        </authorList>
    </citation>
    <scope>NUCLEOTIDE SEQUENCE [LARGE SCALE GENOMIC DNA]</scope>
    <source>
        <strain evidence="9 10">CECT 7691</strain>
    </source>
</reference>
<dbReference type="GO" id="GO:0003988">
    <property type="term" value="F:acetyl-CoA C-acyltransferase activity"/>
    <property type="evidence" value="ECO:0007669"/>
    <property type="project" value="UniProtKB-ARBA"/>
</dbReference>
<evidence type="ECO:0000259" key="7">
    <source>
        <dbReference type="Pfam" id="PF00108"/>
    </source>
</evidence>
<keyword evidence="4" id="KW-0445">Lipid transport</keyword>
<organism evidence="9 10">
    <name type="scientific">Oceanibacterium hippocampi</name>
    <dbReference type="NCBI Taxonomy" id="745714"/>
    <lineage>
        <taxon>Bacteria</taxon>
        <taxon>Pseudomonadati</taxon>
        <taxon>Pseudomonadota</taxon>
        <taxon>Alphaproteobacteria</taxon>
        <taxon>Sneathiellales</taxon>
        <taxon>Sneathiellaceae</taxon>
        <taxon>Oceanibacterium</taxon>
    </lineage>
</organism>
<dbReference type="GO" id="GO:0006869">
    <property type="term" value="P:lipid transport"/>
    <property type="evidence" value="ECO:0007669"/>
    <property type="project" value="UniProtKB-KW"/>
</dbReference>
<evidence type="ECO:0000313" key="9">
    <source>
        <dbReference type="EMBL" id="SLN71073.1"/>
    </source>
</evidence>
<dbReference type="Pfam" id="PF00108">
    <property type="entry name" value="Thiolase_N"/>
    <property type="match status" value="1"/>
</dbReference>
<dbReference type="InterPro" id="IPR055140">
    <property type="entry name" value="Thiolase_C_2"/>
</dbReference>
<dbReference type="InParanoid" id="A0A1Y5TSB8"/>
<dbReference type="EC" id="2.3.1.176" evidence="1"/>
<dbReference type="OrthoDB" id="9790314at2"/>
<dbReference type="CDD" id="cd00829">
    <property type="entry name" value="SCP-x_thiolase"/>
    <property type="match status" value="1"/>
</dbReference>
<dbReference type="InterPro" id="IPR002155">
    <property type="entry name" value="Thiolase"/>
</dbReference>
<proteinExistence type="predicted"/>
<dbReference type="GO" id="GO:0008289">
    <property type="term" value="F:lipid binding"/>
    <property type="evidence" value="ECO:0007669"/>
    <property type="project" value="UniProtKB-KW"/>
</dbReference>
<keyword evidence="2" id="KW-0813">Transport</keyword>
<evidence type="ECO:0000256" key="6">
    <source>
        <dbReference type="ARBA" id="ARBA00032316"/>
    </source>
</evidence>
<sequence length="372" mass="39159">MTTAHVIGVGITKFGRFPGKPVEELASEALVRALEDANIGWGDVQQLYAAHVNQGVAAGQRVAKEVGPSGIPILNVENCSAAASTALREASLAVRAGEYDVVAVVGFEKMQHGVLLNVHPEDSPDVAMGTTVLPMRFSLMAMEHMAKYGTTAEQFANVVVKNRAHAVHNPNAQYPKPVTLEEVLGSRMITDPITLFQCSPTTDGAAAVIVCSDNYLAKHGSARAVRLLASGLVSDVDEQAHNHFSLEMVGRNVRGVYERAGLGPDDLDVIELHDCFSVAEVLAYEELGICAEGEGGRLVDDGSTRVGGRIPVNPSGGLLAKGHPLGATGLGQIGEIVTQLRGEAGARQVEGARIGLTSNMGMWSSCIHILSV</sequence>
<dbReference type="InterPro" id="IPR020616">
    <property type="entry name" value="Thiolase_N"/>
</dbReference>
<dbReference type="Proteomes" id="UP000193200">
    <property type="component" value="Unassembled WGS sequence"/>
</dbReference>
<dbReference type="InterPro" id="IPR016039">
    <property type="entry name" value="Thiolase-like"/>
</dbReference>
<accession>A0A1Y5TSB8</accession>